<sequence>MQESAAYMPSLQHDAVALTKSVCSSASSRCYFKSCNTLTELNEELEQTQTDSLINDQIVEKPAERRRTVKHSRQPREVSKSDSKIESGRDKT</sequence>
<feature type="region of interest" description="Disordered" evidence="1">
    <location>
        <begin position="53"/>
        <end position="92"/>
    </location>
</feature>
<protein>
    <submittedName>
        <fullName evidence="2">Uncharacterized protein</fullName>
    </submittedName>
</protein>
<evidence type="ECO:0000313" key="3">
    <source>
        <dbReference type="Proteomes" id="UP001258017"/>
    </source>
</evidence>
<evidence type="ECO:0000256" key="1">
    <source>
        <dbReference type="SAM" id="MobiDB-lite"/>
    </source>
</evidence>
<reference evidence="2" key="2">
    <citation type="journal article" date="2023" name="Commun. Biol.">
        <title>Intrasexual cuticular hydrocarbon dimorphism in a wasp sheds light on hydrocarbon biosynthesis genes in Hymenoptera.</title>
        <authorList>
            <person name="Moris V.C."/>
            <person name="Podsiadlowski L."/>
            <person name="Martin S."/>
            <person name="Oeyen J.P."/>
            <person name="Donath A."/>
            <person name="Petersen M."/>
            <person name="Wilbrandt J."/>
            <person name="Misof B."/>
            <person name="Liedtke D."/>
            <person name="Thamm M."/>
            <person name="Scheiner R."/>
            <person name="Schmitt T."/>
            <person name="Niehuis O."/>
        </authorList>
    </citation>
    <scope>NUCLEOTIDE SEQUENCE</scope>
    <source>
        <strain evidence="2">GBR_01_08_01A</strain>
    </source>
</reference>
<feature type="compositionally biased region" description="Basic and acidic residues" evidence="1">
    <location>
        <begin position="74"/>
        <end position="92"/>
    </location>
</feature>
<gene>
    <name evidence="2" type="ORF">KPH14_006414</name>
</gene>
<proteinExistence type="predicted"/>
<name>A0AAD9VVM0_9HYME</name>
<organism evidence="2 3">
    <name type="scientific">Odynerus spinipes</name>
    <dbReference type="NCBI Taxonomy" id="1348599"/>
    <lineage>
        <taxon>Eukaryota</taxon>
        <taxon>Metazoa</taxon>
        <taxon>Ecdysozoa</taxon>
        <taxon>Arthropoda</taxon>
        <taxon>Hexapoda</taxon>
        <taxon>Insecta</taxon>
        <taxon>Pterygota</taxon>
        <taxon>Neoptera</taxon>
        <taxon>Endopterygota</taxon>
        <taxon>Hymenoptera</taxon>
        <taxon>Apocrita</taxon>
        <taxon>Aculeata</taxon>
        <taxon>Vespoidea</taxon>
        <taxon>Vespidae</taxon>
        <taxon>Eumeninae</taxon>
        <taxon>Odynerus</taxon>
    </lineage>
</organism>
<evidence type="ECO:0000313" key="2">
    <source>
        <dbReference type="EMBL" id="KAK2588648.1"/>
    </source>
</evidence>
<dbReference type="Proteomes" id="UP001258017">
    <property type="component" value="Unassembled WGS sequence"/>
</dbReference>
<keyword evidence="3" id="KW-1185">Reference proteome</keyword>
<accession>A0AAD9VVM0</accession>
<reference evidence="2" key="1">
    <citation type="submission" date="2021-08" db="EMBL/GenBank/DDBJ databases">
        <authorList>
            <person name="Misof B."/>
            <person name="Oliver O."/>
            <person name="Podsiadlowski L."/>
            <person name="Donath A."/>
            <person name="Peters R."/>
            <person name="Mayer C."/>
            <person name="Rust J."/>
            <person name="Gunkel S."/>
            <person name="Lesny P."/>
            <person name="Martin S."/>
            <person name="Oeyen J.P."/>
            <person name="Petersen M."/>
            <person name="Panagiotis P."/>
            <person name="Wilbrandt J."/>
            <person name="Tanja T."/>
        </authorList>
    </citation>
    <scope>NUCLEOTIDE SEQUENCE</scope>
    <source>
        <strain evidence="2">GBR_01_08_01A</strain>
        <tissue evidence="2">Thorax + abdomen</tissue>
    </source>
</reference>
<dbReference type="EMBL" id="JAIFRP010000003">
    <property type="protein sequence ID" value="KAK2588648.1"/>
    <property type="molecule type" value="Genomic_DNA"/>
</dbReference>
<comment type="caution">
    <text evidence="2">The sequence shown here is derived from an EMBL/GenBank/DDBJ whole genome shotgun (WGS) entry which is preliminary data.</text>
</comment>
<dbReference type="AlphaFoldDB" id="A0AAD9VVM0"/>